<proteinExistence type="inferred from homology"/>
<evidence type="ECO:0000256" key="3">
    <source>
        <dbReference type="PIRNR" id="PIRNR004553"/>
    </source>
</evidence>
<dbReference type="STRING" id="740709.A10D4_10301"/>
<comment type="caution">
    <text evidence="4">The sequence shown here is derived from an EMBL/GenBank/DDBJ whole genome shotgun (WGS) entry which is preliminary data.</text>
</comment>
<comment type="function">
    <text evidence="3">Specifically methylates the guanine in position 966 of 16S rRNA in the assembled 30S particle.</text>
</comment>
<keyword evidence="5" id="KW-1185">Reference proteome</keyword>
<dbReference type="EC" id="2.1.1.171" evidence="3"/>
<protein>
    <recommendedName>
        <fullName evidence="3">Ribosomal RNA small subunit methyltransferase D</fullName>
        <ecNumber evidence="3">2.1.1.171</ecNumber>
    </recommendedName>
</protein>
<dbReference type="GO" id="GO:0052913">
    <property type="term" value="F:16S rRNA (guanine(966)-N(2))-methyltransferase activity"/>
    <property type="evidence" value="ECO:0007669"/>
    <property type="project" value="UniProtKB-EC"/>
</dbReference>
<dbReference type="PIRSF" id="PIRSF004553">
    <property type="entry name" value="CHP00095"/>
    <property type="match status" value="1"/>
</dbReference>
<comment type="catalytic activity">
    <reaction evidence="3">
        <text>guanosine(966) in 16S rRNA + S-adenosyl-L-methionine = N(2)-methylguanosine(966) in 16S rRNA + S-adenosyl-L-homocysteine + H(+)</text>
        <dbReference type="Rhea" id="RHEA:23548"/>
        <dbReference type="Rhea" id="RHEA-COMP:10211"/>
        <dbReference type="Rhea" id="RHEA-COMP:10212"/>
        <dbReference type="ChEBI" id="CHEBI:15378"/>
        <dbReference type="ChEBI" id="CHEBI:57856"/>
        <dbReference type="ChEBI" id="CHEBI:59789"/>
        <dbReference type="ChEBI" id="CHEBI:74269"/>
        <dbReference type="ChEBI" id="CHEBI:74481"/>
        <dbReference type="EC" id="2.1.1.171"/>
    </reaction>
</comment>
<dbReference type="Pfam" id="PF03602">
    <property type="entry name" value="Cons_hypoth95"/>
    <property type="match status" value="1"/>
</dbReference>
<dbReference type="SUPFAM" id="SSF53335">
    <property type="entry name" value="S-adenosyl-L-methionine-dependent methyltransferases"/>
    <property type="match status" value="1"/>
</dbReference>
<accession>K2JDJ1</accession>
<dbReference type="eggNOG" id="COG0742">
    <property type="taxonomic scope" value="Bacteria"/>
</dbReference>
<dbReference type="Gene3D" id="3.40.50.150">
    <property type="entry name" value="Vaccinia Virus protein VP39"/>
    <property type="match status" value="1"/>
</dbReference>
<dbReference type="PATRIC" id="fig|740709.3.peg.2082"/>
<dbReference type="OrthoDB" id="9803017at2"/>
<dbReference type="InterPro" id="IPR004398">
    <property type="entry name" value="RNA_MeTrfase_RsmD"/>
</dbReference>
<organism evidence="4 5">
    <name type="scientific">Idiomarina xiamenensis 10-D-4</name>
    <dbReference type="NCBI Taxonomy" id="740709"/>
    <lineage>
        <taxon>Bacteria</taxon>
        <taxon>Pseudomonadati</taxon>
        <taxon>Pseudomonadota</taxon>
        <taxon>Gammaproteobacteria</taxon>
        <taxon>Alteromonadales</taxon>
        <taxon>Idiomarinaceae</taxon>
        <taxon>Idiomarina</taxon>
    </lineage>
</organism>
<dbReference type="AlphaFoldDB" id="K2JDJ1"/>
<dbReference type="NCBIfam" id="TIGR00095">
    <property type="entry name" value="16S rRNA (guanine(966)-N(2))-methyltransferase RsmD"/>
    <property type="match status" value="1"/>
</dbReference>
<name>K2JDJ1_9GAMM</name>
<evidence type="ECO:0000313" key="5">
    <source>
        <dbReference type="Proteomes" id="UP000014115"/>
    </source>
</evidence>
<sequence>MAGSKNAKGSGSFRIIGGQWRGRRLAIADSEGLRPTTDRVRETLFNWLQFDIRGARCLDLFAGSGSLGLEALSRGAASVTMVEKAPAVARQLKQHLQTLHSAQAEVVQSDALQLLQTATANTYQIVFIDPPFRQQLLQPSIDLLQASGWLAANAYIYVESEKGWQGQLPRTWQALREKHAGQVTYRLYQVADTSA</sequence>
<evidence type="ECO:0000256" key="2">
    <source>
        <dbReference type="ARBA" id="ARBA00022679"/>
    </source>
</evidence>
<keyword evidence="3" id="KW-0698">rRNA processing</keyword>
<dbReference type="CDD" id="cd02440">
    <property type="entry name" value="AdoMet_MTases"/>
    <property type="match status" value="1"/>
</dbReference>
<keyword evidence="3" id="KW-0949">S-adenosyl-L-methionine</keyword>
<dbReference type="InterPro" id="IPR029063">
    <property type="entry name" value="SAM-dependent_MTases_sf"/>
</dbReference>
<keyword evidence="2 3" id="KW-0808">Transferase</keyword>
<gene>
    <name evidence="4" type="ORF">A10D4_10301</name>
</gene>
<dbReference type="PANTHER" id="PTHR43542:SF1">
    <property type="entry name" value="METHYLTRANSFERASE"/>
    <property type="match status" value="1"/>
</dbReference>
<evidence type="ECO:0000256" key="1">
    <source>
        <dbReference type="ARBA" id="ARBA00022603"/>
    </source>
</evidence>
<dbReference type="RefSeq" id="WP_008489378.1">
    <property type="nucleotide sequence ID" value="NZ_AMRG01000013.1"/>
</dbReference>
<dbReference type="PANTHER" id="PTHR43542">
    <property type="entry name" value="METHYLTRANSFERASE"/>
    <property type="match status" value="1"/>
</dbReference>
<reference evidence="4 5" key="1">
    <citation type="journal article" date="2012" name="J. Bacteriol.">
        <title>Genome Sequence of Idiomarina xiamenensis Type Strain 10-D-4.</title>
        <authorList>
            <person name="Lai Q."/>
            <person name="Wang L."/>
            <person name="Wang W."/>
            <person name="Shao Z."/>
        </authorList>
    </citation>
    <scope>NUCLEOTIDE SEQUENCE [LARGE SCALE GENOMIC DNA]</scope>
    <source>
        <strain evidence="4 5">10-D-4</strain>
    </source>
</reference>
<dbReference type="Proteomes" id="UP000014115">
    <property type="component" value="Unassembled WGS sequence"/>
</dbReference>
<evidence type="ECO:0000313" key="4">
    <source>
        <dbReference type="EMBL" id="EKE81461.1"/>
    </source>
</evidence>
<dbReference type="EMBL" id="AMRG01000013">
    <property type="protein sequence ID" value="EKE81461.1"/>
    <property type="molecule type" value="Genomic_DNA"/>
</dbReference>
<keyword evidence="1 3" id="KW-0489">Methyltransferase</keyword>
<comment type="similarity">
    <text evidence="3">Belongs to the methyltransferase superfamily. RsmD family.</text>
</comment>